<dbReference type="AlphaFoldDB" id="A0A222WIT1"/>
<evidence type="ECO:0000259" key="1">
    <source>
        <dbReference type="Pfam" id="PF14206"/>
    </source>
</evidence>
<dbReference type="EMBL" id="CP020028">
    <property type="protein sequence ID" value="ASR46350.1"/>
    <property type="molecule type" value="Genomic_DNA"/>
</dbReference>
<feature type="domain" description="Cysteine-rich CPCC" evidence="1">
    <location>
        <begin position="5"/>
        <end position="75"/>
    </location>
</feature>
<dbReference type="OrthoDB" id="1456570at2"/>
<organism evidence="2 3">
    <name type="scientific">Paenibacillus kribbensis</name>
    <dbReference type="NCBI Taxonomy" id="172713"/>
    <lineage>
        <taxon>Bacteria</taxon>
        <taxon>Bacillati</taxon>
        <taxon>Bacillota</taxon>
        <taxon>Bacilli</taxon>
        <taxon>Bacillales</taxon>
        <taxon>Paenibacillaceae</taxon>
        <taxon>Paenibacillus</taxon>
    </lineage>
</organism>
<dbReference type="KEGG" id="pkb:B4V02_06495"/>
<dbReference type="RefSeq" id="WP_094154168.1">
    <property type="nucleotide sequence ID" value="NZ_CP020028.1"/>
</dbReference>
<dbReference type="Proteomes" id="UP000214666">
    <property type="component" value="Chromosome"/>
</dbReference>
<sequence length="84" mass="9645">MDTKKCPCCGNFTVEEDFDICEVCYWQYDTIAHNNPDIAMGANKISLKMAQKNYKTFGASEERFIVKVRKPISEELPENNTESD</sequence>
<protein>
    <submittedName>
        <fullName evidence="2">Glycosyltransferase</fullName>
    </submittedName>
</protein>
<accession>A0A222WIT1</accession>
<reference evidence="2 3" key="1">
    <citation type="submission" date="2017-03" db="EMBL/GenBank/DDBJ databases">
        <title>Complete genome sequence of Paenibacillus Kribbensis producing bioflocculants.</title>
        <authorList>
            <person name="Lee H.-G."/>
            <person name="Oh H.-M."/>
        </authorList>
    </citation>
    <scope>NUCLEOTIDE SEQUENCE [LARGE SCALE GENOMIC DNA]</scope>
    <source>
        <strain evidence="2 3">AM49</strain>
    </source>
</reference>
<dbReference type="InterPro" id="IPR025983">
    <property type="entry name" value="Cys_rich_CPCC"/>
</dbReference>
<dbReference type="GO" id="GO:0016740">
    <property type="term" value="F:transferase activity"/>
    <property type="evidence" value="ECO:0007669"/>
    <property type="project" value="UniProtKB-KW"/>
</dbReference>
<dbReference type="STRING" id="172713.GCA_001705305_00778"/>
<evidence type="ECO:0000313" key="3">
    <source>
        <dbReference type="Proteomes" id="UP000214666"/>
    </source>
</evidence>
<dbReference type="Pfam" id="PF14206">
    <property type="entry name" value="Cys_rich_CPCC"/>
    <property type="match status" value="1"/>
</dbReference>
<gene>
    <name evidence="2" type="ORF">B4V02_06495</name>
</gene>
<name>A0A222WIT1_9BACL</name>
<keyword evidence="2" id="KW-0808">Transferase</keyword>
<evidence type="ECO:0000313" key="2">
    <source>
        <dbReference type="EMBL" id="ASR46350.1"/>
    </source>
</evidence>
<proteinExistence type="predicted"/>
<keyword evidence="3" id="KW-1185">Reference proteome</keyword>